<sequence length="385" mass="41619">MLYKSPAAAYCAPPTNSEEETILDFLQEFSDPELCKALIGQLVDECDKPFRFMEVCGTHTVAIFRSGLRSLLPDTIVHVSGPGCPVCVTHESEVELYLEMACRRDTITATFGDLMKVPGAGGACLKTAQAEGARIEIVYSPFDALTLARKNPDKKIVFLGIGFETTAPTIAATVKMAREQNIDNFLVLSFHKLVPPALKGLLDDPEIGVDGFLLPGHVSTIIGLEPYRFIASEYGIPGAIAGFDPIDVLKGLLAIVRMHKEGKPAVTNEYRRAVSDKGNPTAVAVMEEVFEQADAQWRGIGIIPGSGLVFRDDWKDFDAAAVLGLVQKPAPPLPGCKCGDVLKGKIRPDECPLFKKRCTPATPVGPCMVSTEGSCAAYFKYHIES</sequence>
<comment type="similarity">
    <text evidence="1">Belongs to the HypD family.</text>
</comment>
<dbReference type="PIRSF" id="PIRSF005622">
    <property type="entry name" value="Hydrgn_mat_hypD"/>
    <property type="match status" value="1"/>
</dbReference>
<dbReference type="OrthoDB" id="9770424at2"/>
<evidence type="ECO:0000313" key="4">
    <source>
        <dbReference type="EMBL" id="TVM17731.1"/>
    </source>
</evidence>
<dbReference type="AlphaFoldDB" id="A0A7M3MFE1"/>
<dbReference type="PANTHER" id="PTHR30149">
    <property type="entry name" value="HYDROGENASE PROTEIN ASSEMBLY PROTEIN HYPD"/>
    <property type="match status" value="1"/>
</dbReference>
<accession>A0A7M3MFE1</accession>
<keyword evidence="5" id="KW-1185">Reference proteome</keyword>
<dbReference type="PANTHER" id="PTHR30149:SF0">
    <property type="entry name" value="HYDROGENASE MATURATION FACTOR HYPD"/>
    <property type="match status" value="1"/>
</dbReference>
<evidence type="ECO:0000256" key="3">
    <source>
        <dbReference type="ARBA" id="ARBA00023004"/>
    </source>
</evidence>
<name>A0A7M3MFE1_9BACT</name>
<dbReference type="NCBIfam" id="TIGR00075">
    <property type="entry name" value="hypD"/>
    <property type="match status" value="1"/>
</dbReference>
<keyword evidence="3" id="KW-0408">Iron</keyword>
<protein>
    <submittedName>
        <fullName evidence="4">Hydrogenase formation protein HypD</fullName>
    </submittedName>
</protein>
<dbReference type="Pfam" id="PF01924">
    <property type="entry name" value="HypD"/>
    <property type="match status" value="1"/>
</dbReference>
<dbReference type="Gene3D" id="6.10.20.100">
    <property type="match status" value="1"/>
</dbReference>
<gene>
    <name evidence="4" type="ORF">DPQ33_08340</name>
</gene>
<evidence type="ECO:0000313" key="5">
    <source>
        <dbReference type="Proteomes" id="UP000448292"/>
    </source>
</evidence>
<reference evidence="4 5" key="1">
    <citation type="submission" date="2018-06" db="EMBL/GenBank/DDBJ databases">
        <title>Complete genome of Desulfovibrio indonesiensis P37SLT.</title>
        <authorList>
            <person name="Crispim J.S."/>
            <person name="Vidigal P.M.P."/>
            <person name="Silva L.C.F."/>
            <person name="Laguardia C.N."/>
            <person name="Araujo L.C."/>
            <person name="Dias R.S."/>
            <person name="Sousa M.P."/>
            <person name="Paula S.O."/>
            <person name="Silva C."/>
        </authorList>
    </citation>
    <scope>NUCLEOTIDE SEQUENCE [LARGE SCALE GENOMIC DNA]</scope>
    <source>
        <strain evidence="4 5">P37SLT</strain>
    </source>
</reference>
<dbReference type="EMBL" id="QMIE01000006">
    <property type="protein sequence ID" value="TVM17731.1"/>
    <property type="molecule type" value="Genomic_DNA"/>
</dbReference>
<organism evidence="4 5">
    <name type="scientific">Oceanidesulfovibrio indonesiensis</name>
    <dbReference type="NCBI Taxonomy" id="54767"/>
    <lineage>
        <taxon>Bacteria</taxon>
        <taxon>Pseudomonadati</taxon>
        <taxon>Thermodesulfobacteriota</taxon>
        <taxon>Desulfovibrionia</taxon>
        <taxon>Desulfovibrionales</taxon>
        <taxon>Desulfovibrionaceae</taxon>
        <taxon>Oceanidesulfovibrio</taxon>
    </lineage>
</organism>
<dbReference type="InterPro" id="IPR042243">
    <property type="entry name" value="HypD_1"/>
</dbReference>
<evidence type="ECO:0000256" key="2">
    <source>
        <dbReference type="ARBA" id="ARBA00022723"/>
    </source>
</evidence>
<dbReference type="InterPro" id="IPR042244">
    <property type="entry name" value="HypD_2_sf"/>
</dbReference>
<dbReference type="Proteomes" id="UP000448292">
    <property type="component" value="Unassembled WGS sequence"/>
</dbReference>
<dbReference type="GO" id="GO:0070025">
    <property type="term" value="F:carbon monoxide binding"/>
    <property type="evidence" value="ECO:0007669"/>
    <property type="project" value="TreeGrafter"/>
</dbReference>
<dbReference type="GO" id="GO:0051604">
    <property type="term" value="P:protein maturation"/>
    <property type="evidence" value="ECO:0007669"/>
    <property type="project" value="TreeGrafter"/>
</dbReference>
<dbReference type="InterPro" id="IPR002780">
    <property type="entry name" value="Hyd_form_HypD"/>
</dbReference>
<dbReference type="Gene3D" id="3.40.50.11750">
    <property type="entry name" value="HypD, alpha/beta domain 1"/>
    <property type="match status" value="2"/>
</dbReference>
<comment type="caution">
    <text evidence="4">The sequence shown here is derived from an EMBL/GenBank/DDBJ whole genome shotgun (WGS) entry which is preliminary data.</text>
</comment>
<dbReference type="GO" id="GO:0051539">
    <property type="term" value="F:4 iron, 4 sulfur cluster binding"/>
    <property type="evidence" value="ECO:0007669"/>
    <property type="project" value="TreeGrafter"/>
</dbReference>
<proteinExistence type="inferred from homology"/>
<keyword evidence="2" id="KW-0479">Metal-binding</keyword>
<dbReference type="GO" id="GO:0005506">
    <property type="term" value="F:iron ion binding"/>
    <property type="evidence" value="ECO:0007669"/>
    <property type="project" value="TreeGrafter"/>
</dbReference>
<evidence type="ECO:0000256" key="1">
    <source>
        <dbReference type="ARBA" id="ARBA00007888"/>
    </source>
</evidence>